<keyword evidence="3" id="KW-0805">Transcription regulation</keyword>
<dbReference type="PIRSF" id="PIRSF036625">
    <property type="entry name" value="GAF_ANTAR"/>
    <property type="match status" value="1"/>
</dbReference>
<dbReference type="EMBL" id="JBHUEE010000011">
    <property type="protein sequence ID" value="MFD1719617.1"/>
    <property type="molecule type" value="Genomic_DNA"/>
</dbReference>
<comment type="caution">
    <text evidence="6">The sequence shown here is derived from an EMBL/GenBank/DDBJ whole genome shotgun (WGS) entry which is preliminary data.</text>
</comment>
<dbReference type="PROSITE" id="PS50921">
    <property type="entry name" value="ANTAR"/>
    <property type="match status" value="1"/>
</dbReference>
<dbReference type="InterPro" id="IPR012074">
    <property type="entry name" value="GAF_ANTAR"/>
</dbReference>
<evidence type="ECO:0000256" key="2">
    <source>
        <dbReference type="ARBA" id="ARBA00022777"/>
    </source>
</evidence>
<dbReference type="Pfam" id="PF03861">
    <property type="entry name" value="ANTAR"/>
    <property type="match status" value="1"/>
</dbReference>
<name>A0ABW4L9K3_9MICO</name>
<gene>
    <name evidence="6" type="ORF">ACFSE6_17365</name>
</gene>
<dbReference type="SUPFAM" id="SSF55781">
    <property type="entry name" value="GAF domain-like"/>
    <property type="match status" value="1"/>
</dbReference>
<dbReference type="SMART" id="SM00065">
    <property type="entry name" value="GAF"/>
    <property type="match status" value="1"/>
</dbReference>
<keyword evidence="7" id="KW-1185">Reference proteome</keyword>
<dbReference type="SUPFAM" id="SSF52172">
    <property type="entry name" value="CheY-like"/>
    <property type="match status" value="1"/>
</dbReference>
<evidence type="ECO:0000313" key="7">
    <source>
        <dbReference type="Proteomes" id="UP001597277"/>
    </source>
</evidence>
<dbReference type="InterPro" id="IPR003018">
    <property type="entry name" value="GAF"/>
</dbReference>
<keyword evidence="1" id="KW-0808">Transferase</keyword>
<proteinExistence type="predicted"/>
<organism evidence="6 7">
    <name type="scientific">Georgenia deserti</name>
    <dbReference type="NCBI Taxonomy" id="2093781"/>
    <lineage>
        <taxon>Bacteria</taxon>
        <taxon>Bacillati</taxon>
        <taxon>Actinomycetota</taxon>
        <taxon>Actinomycetes</taxon>
        <taxon>Micrococcales</taxon>
        <taxon>Bogoriellaceae</taxon>
        <taxon>Georgenia</taxon>
    </lineage>
</organism>
<protein>
    <submittedName>
        <fullName evidence="6">GAF and ANTAR domain-containing protein</fullName>
    </submittedName>
</protein>
<dbReference type="InterPro" id="IPR036388">
    <property type="entry name" value="WH-like_DNA-bd_sf"/>
</dbReference>
<evidence type="ECO:0000256" key="3">
    <source>
        <dbReference type="ARBA" id="ARBA00023015"/>
    </source>
</evidence>
<evidence type="ECO:0000313" key="6">
    <source>
        <dbReference type="EMBL" id="MFD1719617.1"/>
    </source>
</evidence>
<dbReference type="InterPro" id="IPR005561">
    <property type="entry name" value="ANTAR"/>
</dbReference>
<dbReference type="SMART" id="SM01012">
    <property type="entry name" value="ANTAR"/>
    <property type="match status" value="1"/>
</dbReference>
<dbReference type="Pfam" id="PF13185">
    <property type="entry name" value="GAF_2"/>
    <property type="match status" value="1"/>
</dbReference>
<dbReference type="InterPro" id="IPR029016">
    <property type="entry name" value="GAF-like_dom_sf"/>
</dbReference>
<sequence>MTDQSHSLQLDGDSGARPFDRLHDLLLSVEDVEDFLQQLVEIAVDVMDADVSAGVTLIRDGHATTAASSDAASARWDEIQYRYENGPCLTTTRTGEPILIEDLSLEDRFGEYRSHAMASGLRSALSLPLDGGHHAVGALNLYSDRPRTFGRAEQEVARRFAGEASRALKLVLRLTQHAEVNAQLEKALESRTIIDQAMGIIMGQNRCSADEAFAILRNASQHRNIKLRAVATEIVDAVSRKGRL</sequence>
<dbReference type="Gene3D" id="3.30.450.40">
    <property type="match status" value="1"/>
</dbReference>
<evidence type="ECO:0000256" key="4">
    <source>
        <dbReference type="ARBA" id="ARBA00023163"/>
    </source>
</evidence>
<dbReference type="InterPro" id="IPR011006">
    <property type="entry name" value="CheY-like_superfamily"/>
</dbReference>
<accession>A0ABW4L9K3</accession>
<keyword evidence="4" id="KW-0804">Transcription</keyword>
<dbReference type="Proteomes" id="UP001597277">
    <property type="component" value="Unassembled WGS sequence"/>
</dbReference>
<dbReference type="Gene3D" id="1.10.10.10">
    <property type="entry name" value="Winged helix-like DNA-binding domain superfamily/Winged helix DNA-binding domain"/>
    <property type="match status" value="1"/>
</dbReference>
<feature type="domain" description="ANTAR" evidence="5">
    <location>
        <begin position="174"/>
        <end position="235"/>
    </location>
</feature>
<dbReference type="RefSeq" id="WP_388010274.1">
    <property type="nucleotide sequence ID" value="NZ_JBHUEE010000011.1"/>
</dbReference>
<evidence type="ECO:0000256" key="1">
    <source>
        <dbReference type="ARBA" id="ARBA00022679"/>
    </source>
</evidence>
<keyword evidence="2" id="KW-0418">Kinase</keyword>
<evidence type="ECO:0000259" key="5">
    <source>
        <dbReference type="PROSITE" id="PS50921"/>
    </source>
</evidence>
<reference evidence="7" key="1">
    <citation type="journal article" date="2019" name="Int. J. Syst. Evol. Microbiol.">
        <title>The Global Catalogue of Microorganisms (GCM) 10K type strain sequencing project: providing services to taxonomists for standard genome sequencing and annotation.</title>
        <authorList>
            <consortium name="The Broad Institute Genomics Platform"/>
            <consortium name="The Broad Institute Genome Sequencing Center for Infectious Disease"/>
            <person name="Wu L."/>
            <person name="Ma J."/>
        </authorList>
    </citation>
    <scope>NUCLEOTIDE SEQUENCE [LARGE SCALE GENOMIC DNA]</scope>
    <source>
        <strain evidence="7">JCM 17130</strain>
    </source>
</reference>